<evidence type="ECO:0000313" key="2">
    <source>
        <dbReference type="EMBL" id="CAI9919191.1"/>
    </source>
</evidence>
<dbReference type="InterPro" id="IPR001005">
    <property type="entry name" value="SANT/Myb"/>
</dbReference>
<keyword evidence="4" id="KW-1185">Reference proteome</keyword>
<evidence type="ECO:0000313" key="3">
    <source>
        <dbReference type="EMBL" id="CAL5977640.1"/>
    </source>
</evidence>
<dbReference type="EMBL" id="CAXDID020000008">
    <property type="protein sequence ID" value="CAL5977640.1"/>
    <property type="molecule type" value="Genomic_DNA"/>
</dbReference>
<evidence type="ECO:0000259" key="1">
    <source>
        <dbReference type="PROSITE" id="PS50090"/>
    </source>
</evidence>
<dbReference type="SMART" id="SM00717">
    <property type="entry name" value="SANT"/>
    <property type="match status" value="1"/>
</dbReference>
<dbReference type="AlphaFoldDB" id="A0AA86NH76"/>
<dbReference type="SUPFAM" id="SSF46689">
    <property type="entry name" value="Homeodomain-like"/>
    <property type="match status" value="1"/>
</dbReference>
<name>A0AA86NH76_9EUKA</name>
<dbReference type="GO" id="GO:0003677">
    <property type="term" value="F:DNA binding"/>
    <property type="evidence" value="ECO:0007669"/>
    <property type="project" value="UniProtKB-KW"/>
</dbReference>
<accession>A0AA86NH76</accession>
<dbReference type="InterPro" id="IPR009057">
    <property type="entry name" value="Homeodomain-like_sf"/>
</dbReference>
<sequence length="198" mass="23691">MKRDFYKPWMDEDIRLLLNVTEKYSSSTIDWIKVAENFKNRTPQQCKSFFNNKMKKYVFNVVDGVPQPDYNLIQYCYAFYITRYKSENEGLDERCKRIMAEACYEDILPTMALIVKNDLNYKYNKKLLVGTKEFLIYHKSQVAYIDELFTKSEAISIQNISITKKQWETFCVYINILNLDLLLQKIDQLLVKILREFS</sequence>
<evidence type="ECO:0000313" key="4">
    <source>
        <dbReference type="Proteomes" id="UP001642409"/>
    </source>
</evidence>
<dbReference type="PROSITE" id="PS50090">
    <property type="entry name" value="MYB_LIKE"/>
    <property type="match status" value="1"/>
</dbReference>
<keyword evidence="2" id="KW-0238">DNA-binding</keyword>
<dbReference type="CDD" id="cd00167">
    <property type="entry name" value="SANT"/>
    <property type="match status" value="1"/>
</dbReference>
<reference evidence="2" key="1">
    <citation type="submission" date="2023-06" db="EMBL/GenBank/DDBJ databases">
        <authorList>
            <person name="Kurt Z."/>
        </authorList>
    </citation>
    <scope>NUCLEOTIDE SEQUENCE</scope>
</reference>
<gene>
    <name evidence="3" type="ORF">HINF_LOCUS4400</name>
    <name evidence="2" type="ORF">HINF_LOCUS6836</name>
</gene>
<feature type="domain" description="Myb-like" evidence="1">
    <location>
        <begin position="8"/>
        <end position="54"/>
    </location>
</feature>
<protein>
    <submittedName>
        <fullName evidence="2">Myb-like DNA-binding domain-containing protein</fullName>
    </submittedName>
    <submittedName>
        <fullName evidence="3">Myb-like_DNA-binding domain-containing protein</fullName>
    </submittedName>
</protein>
<dbReference type="Pfam" id="PF00249">
    <property type="entry name" value="Myb_DNA-binding"/>
    <property type="match status" value="1"/>
</dbReference>
<dbReference type="EMBL" id="CATOUU010000171">
    <property type="protein sequence ID" value="CAI9919191.1"/>
    <property type="molecule type" value="Genomic_DNA"/>
</dbReference>
<dbReference type="Proteomes" id="UP001642409">
    <property type="component" value="Unassembled WGS sequence"/>
</dbReference>
<dbReference type="Gene3D" id="1.10.10.60">
    <property type="entry name" value="Homeodomain-like"/>
    <property type="match status" value="1"/>
</dbReference>
<reference evidence="3 4" key="2">
    <citation type="submission" date="2024-07" db="EMBL/GenBank/DDBJ databases">
        <authorList>
            <person name="Akdeniz Z."/>
        </authorList>
    </citation>
    <scope>NUCLEOTIDE SEQUENCE [LARGE SCALE GENOMIC DNA]</scope>
</reference>
<comment type="caution">
    <text evidence="2">The sequence shown here is derived from an EMBL/GenBank/DDBJ whole genome shotgun (WGS) entry which is preliminary data.</text>
</comment>
<proteinExistence type="predicted"/>
<organism evidence="2">
    <name type="scientific">Hexamita inflata</name>
    <dbReference type="NCBI Taxonomy" id="28002"/>
    <lineage>
        <taxon>Eukaryota</taxon>
        <taxon>Metamonada</taxon>
        <taxon>Diplomonadida</taxon>
        <taxon>Hexamitidae</taxon>
        <taxon>Hexamitinae</taxon>
        <taxon>Hexamita</taxon>
    </lineage>
</organism>